<dbReference type="Pfam" id="PF00593">
    <property type="entry name" value="TonB_dep_Rec_b-barrel"/>
    <property type="match status" value="1"/>
</dbReference>
<feature type="compositionally biased region" description="Low complexity" evidence="5">
    <location>
        <begin position="1"/>
        <end position="19"/>
    </location>
</feature>
<evidence type="ECO:0000256" key="3">
    <source>
        <dbReference type="ARBA" id="ARBA00023237"/>
    </source>
</evidence>
<comment type="similarity">
    <text evidence="4">Belongs to the TonB-dependent receptor family.</text>
</comment>
<proteinExistence type="inferred from homology"/>
<accession>A0ABP7S650</accession>
<feature type="region of interest" description="Disordered" evidence="5">
    <location>
        <begin position="1"/>
        <end position="43"/>
    </location>
</feature>
<evidence type="ECO:0000313" key="9">
    <source>
        <dbReference type="Proteomes" id="UP001501310"/>
    </source>
</evidence>
<evidence type="ECO:0000259" key="7">
    <source>
        <dbReference type="Pfam" id="PF07715"/>
    </source>
</evidence>
<evidence type="ECO:0000256" key="2">
    <source>
        <dbReference type="ARBA" id="ARBA00023136"/>
    </source>
</evidence>
<dbReference type="Gene3D" id="2.170.130.10">
    <property type="entry name" value="TonB-dependent receptor, plug domain"/>
    <property type="match status" value="1"/>
</dbReference>
<keyword evidence="3" id="KW-0998">Cell outer membrane</keyword>
<keyword evidence="9" id="KW-1185">Reference proteome</keyword>
<dbReference type="Proteomes" id="UP001501310">
    <property type="component" value="Unassembled WGS sequence"/>
</dbReference>
<evidence type="ECO:0000313" key="8">
    <source>
        <dbReference type="EMBL" id="GAA4007275.1"/>
    </source>
</evidence>
<dbReference type="RefSeq" id="WP_344710179.1">
    <property type="nucleotide sequence ID" value="NZ_BAAAZD010000002.1"/>
</dbReference>
<name>A0ABP7S650_9SPHN</name>
<feature type="compositionally biased region" description="Polar residues" evidence="5">
    <location>
        <begin position="20"/>
        <end position="38"/>
    </location>
</feature>
<dbReference type="InterPro" id="IPR012910">
    <property type="entry name" value="Plug_dom"/>
</dbReference>
<gene>
    <name evidence="8" type="ORF">GCM10022211_20590</name>
</gene>
<comment type="caution">
    <text evidence="8">The sequence shown here is derived from an EMBL/GenBank/DDBJ whole genome shotgun (WGS) entry which is preliminary data.</text>
</comment>
<dbReference type="Gene3D" id="2.40.170.20">
    <property type="entry name" value="TonB-dependent receptor, beta-barrel domain"/>
    <property type="match status" value="1"/>
</dbReference>
<keyword evidence="8" id="KW-0675">Receptor</keyword>
<evidence type="ECO:0000256" key="5">
    <source>
        <dbReference type="SAM" id="MobiDB-lite"/>
    </source>
</evidence>
<organism evidence="8 9">
    <name type="scientific">Sphingomonas humi</name>
    <dbReference type="NCBI Taxonomy" id="335630"/>
    <lineage>
        <taxon>Bacteria</taxon>
        <taxon>Pseudomonadati</taxon>
        <taxon>Pseudomonadota</taxon>
        <taxon>Alphaproteobacteria</taxon>
        <taxon>Sphingomonadales</taxon>
        <taxon>Sphingomonadaceae</taxon>
        <taxon>Sphingomonas</taxon>
    </lineage>
</organism>
<dbReference type="SUPFAM" id="SSF56935">
    <property type="entry name" value="Porins"/>
    <property type="match status" value="1"/>
</dbReference>
<dbReference type="EMBL" id="BAAAZD010000002">
    <property type="protein sequence ID" value="GAA4007275.1"/>
    <property type="molecule type" value="Genomic_DNA"/>
</dbReference>
<evidence type="ECO:0000256" key="1">
    <source>
        <dbReference type="ARBA" id="ARBA00004442"/>
    </source>
</evidence>
<evidence type="ECO:0000256" key="4">
    <source>
        <dbReference type="RuleBase" id="RU003357"/>
    </source>
</evidence>
<dbReference type="PANTHER" id="PTHR47234:SF2">
    <property type="entry name" value="TONB-DEPENDENT RECEPTOR"/>
    <property type="match status" value="1"/>
</dbReference>
<dbReference type="InterPro" id="IPR036942">
    <property type="entry name" value="Beta-barrel_TonB_sf"/>
</dbReference>
<feature type="domain" description="TonB-dependent receptor plug" evidence="7">
    <location>
        <begin position="64"/>
        <end position="183"/>
    </location>
</feature>
<protein>
    <submittedName>
        <fullName evidence="8">TonB-dependent receptor</fullName>
    </submittedName>
</protein>
<dbReference type="InterPro" id="IPR000531">
    <property type="entry name" value="Beta-barrel_TonB"/>
</dbReference>
<dbReference type="InterPro" id="IPR037066">
    <property type="entry name" value="Plug_dom_sf"/>
</dbReference>
<comment type="subcellular location">
    <subcellularLocation>
        <location evidence="1 4">Cell outer membrane</location>
    </subcellularLocation>
</comment>
<keyword evidence="2 4" id="KW-0472">Membrane</keyword>
<sequence>MIACAPTQAQAAQPVSTPTGTPSAAEQKIENAQSTAQPVETPAEQEIVVVGTQIRGAEPTGALPVTVVGQDRIDAVGSVSGDDLFRSIPQAGDVQFQEARTTGNLNDARGDNTSINLRSLGTGNTLVLLNGRRMVPTPGTQTENFVPVQTANTNAIPLGATKRVEVLRDGAGAIYGSDAVAGVVNIVLDTRYEGLRLDGRYGFADGTDETTLGFKAGTKLGSDTRVMLFGSYTKRTPLFASERDYTASEDHRARVADTPYAGDTAFDNRSTSSPFGSFTVIPTSTAVRQGTVALTTSGAFHVEPVSNTAAGCSSTVYNGNLCLRSGGITGATSRVLRYDENPDRTIRGGLDRYNLFGTASHDLGNVELFAEAGYYRAVLDGQREQSAPLSSAQISIPASNYYNPFGATTINGVANPNRLPNLVNVPTAGLPLTIVNYRPVDTGPRTFTVTDDSVRLLGGARGDFGNFDWESALSYSWARTDDNTKNAVSNTLFQQALAKSTPDAYNPFNGGSQPSFSLGDATPSDLATIRSFLVDVHRISTTSLVTADAKISNARLFALPGGNVGFAAGVELRRETYRDDRDARLDGSITYTDIVTGRKYGTDILGASPAPDVSANRTIASAFLEFAVPLVSPEMRVPLIRSLDLQLAARDEHYSDFGNVLKPKVAASWDLFEGVRLRGSWSESFRAPNLPQFYSAGTQVANTRTDFAFCRITNLSAPCTGVSTLEVRSGNRNLRPEEASNLSAGIVLQPPPLRDLVITADYWQIKQRGVIGIQGAQNQILYDLLLRRTGSSNPNVVRLAPAAGQTVGQLDYVQDDYFNLQPRTIRGYDLELSYRLRDTPLGTFNIQLAGARLLKLQQQPSDIQAKLIEANAAGLLGPGITIAGANSLLRQNGNPLWRASGNLTWRAGPLRAGVLVNYVSSVVDTGPAPVDGKLFTLPSWTTVSTYGEIVLRKDAFGGETRFRVGARNLFDKDPPVYSSNFGFLGSLHNAIGRFVYIELSKSL</sequence>
<dbReference type="PANTHER" id="PTHR47234">
    <property type="match status" value="1"/>
</dbReference>
<dbReference type="Pfam" id="PF07715">
    <property type="entry name" value="Plug"/>
    <property type="match status" value="1"/>
</dbReference>
<keyword evidence="4" id="KW-0798">TonB box</keyword>
<evidence type="ECO:0000259" key="6">
    <source>
        <dbReference type="Pfam" id="PF00593"/>
    </source>
</evidence>
<feature type="domain" description="TonB-dependent receptor-like beta-barrel" evidence="6">
    <location>
        <begin position="435"/>
        <end position="969"/>
    </location>
</feature>
<reference evidence="9" key="1">
    <citation type="journal article" date="2019" name="Int. J. Syst. Evol. Microbiol.">
        <title>The Global Catalogue of Microorganisms (GCM) 10K type strain sequencing project: providing services to taxonomists for standard genome sequencing and annotation.</title>
        <authorList>
            <consortium name="The Broad Institute Genomics Platform"/>
            <consortium name="The Broad Institute Genome Sequencing Center for Infectious Disease"/>
            <person name="Wu L."/>
            <person name="Ma J."/>
        </authorList>
    </citation>
    <scope>NUCLEOTIDE SEQUENCE [LARGE SCALE GENOMIC DNA]</scope>
    <source>
        <strain evidence="9">JCM 16603</strain>
    </source>
</reference>